<evidence type="ECO:0000313" key="5">
    <source>
        <dbReference type="EMBL" id="KAE9156003.1"/>
    </source>
</evidence>
<dbReference type="Pfam" id="PF14966">
    <property type="entry name" value="DNA_repr_REX1B"/>
    <property type="match status" value="1"/>
</dbReference>
<evidence type="ECO:0000313" key="7">
    <source>
        <dbReference type="Proteomes" id="UP000440732"/>
    </source>
</evidence>
<evidence type="ECO:0000313" key="8">
    <source>
        <dbReference type="Proteomes" id="UP000441208"/>
    </source>
</evidence>
<dbReference type="SUPFAM" id="SSF56300">
    <property type="entry name" value="Metallo-dependent phosphatases"/>
    <property type="match status" value="1"/>
</dbReference>
<feature type="chain" id="PRO_5036163895" description="Calcineurin-like phosphoesterase domain-containing protein" evidence="2">
    <location>
        <begin position="20"/>
        <end position="447"/>
    </location>
</feature>
<evidence type="ECO:0000256" key="2">
    <source>
        <dbReference type="SAM" id="SignalP"/>
    </source>
</evidence>
<dbReference type="Proteomes" id="UP000429523">
    <property type="component" value="Unassembled WGS sequence"/>
</dbReference>
<protein>
    <recommendedName>
        <fullName evidence="9">Calcineurin-like phosphoesterase domain-containing protein</fullName>
    </recommendedName>
</protein>
<dbReference type="InterPro" id="IPR029052">
    <property type="entry name" value="Metallo-depent_PP-like"/>
</dbReference>
<dbReference type="EMBL" id="QXFZ01000001">
    <property type="protein sequence ID" value="KAE9141695.1"/>
    <property type="molecule type" value="Genomic_DNA"/>
</dbReference>
<dbReference type="AlphaFoldDB" id="A0A6A3G103"/>
<dbReference type="Proteomes" id="UP000441208">
    <property type="component" value="Unassembled WGS sequence"/>
</dbReference>
<feature type="compositionally biased region" description="Basic and acidic residues" evidence="1">
    <location>
        <begin position="261"/>
        <end position="282"/>
    </location>
</feature>
<reference evidence="6 7" key="1">
    <citation type="submission" date="2018-08" db="EMBL/GenBank/DDBJ databases">
        <title>Genomic investigation of the strawberry pathogen Phytophthora fragariae indicates pathogenicity is determined by transcriptional variation in three key races.</title>
        <authorList>
            <person name="Adams T.M."/>
            <person name="Armitage A.D."/>
            <person name="Sobczyk M.K."/>
            <person name="Bates H.J."/>
            <person name="Dunwell J.M."/>
            <person name="Nellist C.F."/>
            <person name="Harrison R.J."/>
        </authorList>
    </citation>
    <scope>NUCLEOTIDE SEQUENCE [LARGE SCALE GENOMIC DNA]</scope>
    <source>
        <strain evidence="5 7">NOV-5</strain>
        <strain evidence="4 8">NOV-71</strain>
        <strain evidence="3 6">NOV-9</strain>
    </source>
</reference>
<accession>A0A6A3G103</accession>
<feature type="signal peptide" evidence="2">
    <location>
        <begin position="1"/>
        <end position="19"/>
    </location>
</feature>
<gene>
    <name evidence="5" type="ORF">PF006_g126</name>
    <name evidence="4" type="ORF">PF007_g63</name>
    <name evidence="3" type="ORF">PF009_g127</name>
</gene>
<evidence type="ECO:0000313" key="3">
    <source>
        <dbReference type="EMBL" id="KAE8950386.1"/>
    </source>
</evidence>
<feature type="region of interest" description="Disordered" evidence="1">
    <location>
        <begin position="261"/>
        <end position="289"/>
    </location>
</feature>
<dbReference type="Proteomes" id="UP000440732">
    <property type="component" value="Unassembled WGS sequence"/>
</dbReference>
<evidence type="ECO:0000313" key="4">
    <source>
        <dbReference type="EMBL" id="KAE9141695.1"/>
    </source>
</evidence>
<evidence type="ECO:0000313" key="6">
    <source>
        <dbReference type="Proteomes" id="UP000429523"/>
    </source>
</evidence>
<dbReference type="InterPro" id="IPR039491">
    <property type="entry name" value="REX1-B"/>
</dbReference>
<organism evidence="3 6">
    <name type="scientific">Phytophthora fragariae</name>
    <dbReference type="NCBI Taxonomy" id="53985"/>
    <lineage>
        <taxon>Eukaryota</taxon>
        <taxon>Sar</taxon>
        <taxon>Stramenopiles</taxon>
        <taxon>Oomycota</taxon>
        <taxon>Peronosporomycetes</taxon>
        <taxon>Peronosporales</taxon>
        <taxon>Peronosporaceae</taxon>
        <taxon>Phytophthora</taxon>
    </lineage>
</organism>
<dbReference type="PANTHER" id="PTHR28309:SF1">
    <property type="entry name" value="REQUIRED FOR EXCISION 1-B DOMAIN-CONTAINING PROTEIN"/>
    <property type="match status" value="1"/>
</dbReference>
<evidence type="ECO:0000256" key="1">
    <source>
        <dbReference type="SAM" id="MobiDB-lite"/>
    </source>
</evidence>
<keyword evidence="2" id="KW-0732">Signal</keyword>
<sequence length="447" mass="49357">MKSQVLVAALLASLTASSATTLLDPQFPRSIARAELGDEVASVAGNDLVTPIICASSSATAFLGFQCSSNSSSSSNTTSTSTSATVSHSATYDLHALAIGDWGVDLGLGSCCNVYRKTGTGNNEYYKDQQAQANVAYLLTLSAKKLQPKAILGHGDNFYWNGLGSDDVNYRFLNSFEAMYSDPALLNIKWLNVAGNHDLGGSMFICGKRDNEFVECSGTADLLKQLDEKFTRQSKVVFASRLPMEFQECFSLLATRPAHAHEHCEDEQHAEHKLQDAKKEENPDAQETGEPENLALLSARELVQTFHRLQETRVQIYTEFRQGFQVHQKTEQFPGFCSGITERFSAVSEQVNCVEKLLRDEKQQVAIAQLLRKVQLEEKEKLLLTSAVLIEKMRLSDATKQPEPDESTIAFLERSVQTLTAKHTDCVVRINEVLEDLRAESADLEDA</sequence>
<comment type="caution">
    <text evidence="3">The sequence shown here is derived from an EMBL/GenBank/DDBJ whole genome shotgun (WGS) entry which is preliminary data.</text>
</comment>
<proteinExistence type="predicted"/>
<dbReference type="EMBL" id="QXGF01000002">
    <property type="protein sequence ID" value="KAE8950386.1"/>
    <property type="molecule type" value="Genomic_DNA"/>
</dbReference>
<evidence type="ECO:0008006" key="9">
    <source>
        <dbReference type="Google" id="ProtNLM"/>
    </source>
</evidence>
<dbReference type="PANTHER" id="PTHR28309">
    <property type="entry name" value="REQUIRED FOR EXCISION 1-B DOMAIN-CONTAINING PROTEIN"/>
    <property type="match status" value="1"/>
</dbReference>
<name>A0A6A3G103_9STRA</name>
<dbReference type="EMBL" id="QXGA01000002">
    <property type="protein sequence ID" value="KAE9156003.1"/>
    <property type="molecule type" value="Genomic_DNA"/>
</dbReference>
<dbReference type="Gene3D" id="3.60.21.10">
    <property type="match status" value="1"/>
</dbReference>